<dbReference type="OrthoDB" id="10626075at2759"/>
<organism evidence="2 3">
    <name type="scientific">Acaulospora morrowiae</name>
    <dbReference type="NCBI Taxonomy" id="94023"/>
    <lineage>
        <taxon>Eukaryota</taxon>
        <taxon>Fungi</taxon>
        <taxon>Fungi incertae sedis</taxon>
        <taxon>Mucoromycota</taxon>
        <taxon>Glomeromycotina</taxon>
        <taxon>Glomeromycetes</taxon>
        <taxon>Diversisporales</taxon>
        <taxon>Acaulosporaceae</taxon>
        <taxon>Acaulospora</taxon>
    </lineage>
</organism>
<sequence>GDSHPNKVIALAGSDFVDLLEAIKAKKPVDITCDSDALTLHVKNENESMYIIIDSDIFEDEFQNDFSVLVEKFGIKRKNPIKVILPKIKSLTESVAAITPKADRIEPEFSINYSELLNSSLSKIERESEDRTEQEEIEIEFESEDRTEQEEIVIEF</sequence>
<name>A0A9N9HSM7_9GLOM</name>
<proteinExistence type="predicted"/>
<feature type="compositionally biased region" description="Acidic residues" evidence="1">
    <location>
        <begin position="132"/>
        <end position="156"/>
    </location>
</feature>
<gene>
    <name evidence="2" type="ORF">AMORRO_LOCUS12268</name>
</gene>
<keyword evidence="3" id="KW-1185">Reference proteome</keyword>
<dbReference type="Proteomes" id="UP000789342">
    <property type="component" value="Unassembled WGS sequence"/>
</dbReference>
<evidence type="ECO:0000313" key="2">
    <source>
        <dbReference type="EMBL" id="CAG8703560.1"/>
    </source>
</evidence>
<feature type="non-terminal residue" evidence="2">
    <location>
        <position position="156"/>
    </location>
</feature>
<dbReference type="AlphaFoldDB" id="A0A9N9HSM7"/>
<reference evidence="2" key="1">
    <citation type="submission" date="2021-06" db="EMBL/GenBank/DDBJ databases">
        <authorList>
            <person name="Kallberg Y."/>
            <person name="Tangrot J."/>
            <person name="Rosling A."/>
        </authorList>
    </citation>
    <scope>NUCLEOTIDE SEQUENCE</scope>
    <source>
        <strain evidence="2">CL551</strain>
    </source>
</reference>
<dbReference type="EMBL" id="CAJVPV010017671">
    <property type="protein sequence ID" value="CAG8703560.1"/>
    <property type="molecule type" value="Genomic_DNA"/>
</dbReference>
<evidence type="ECO:0000256" key="1">
    <source>
        <dbReference type="SAM" id="MobiDB-lite"/>
    </source>
</evidence>
<accession>A0A9N9HSM7</accession>
<protein>
    <submittedName>
        <fullName evidence="2">1585_t:CDS:1</fullName>
    </submittedName>
</protein>
<feature type="region of interest" description="Disordered" evidence="1">
    <location>
        <begin position="124"/>
        <end position="156"/>
    </location>
</feature>
<evidence type="ECO:0000313" key="3">
    <source>
        <dbReference type="Proteomes" id="UP000789342"/>
    </source>
</evidence>
<feature type="non-terminal residue" evidence="2">
    <location>
        <position position="1"/>
    </location>
</feature>
<comment type="caution">
    <text evidence="2">The sequence shown here is derived from an EMBL/GenBank/DDBJ whole genome shotgun (WGS) entry which is preliminary data.</text>
</comment>